<dbReference type="EMBL" id="AC147774">
    <property type="protein sequence ID" value="ABD28296.1"/>
    <property type="molecule type" value="Genomic_DNA"/>
</dbReference>
<evidence type="ECO:0000256" key="1">
    <source>
        <dbReference type="SAM" id="Phobius"/>
    </source>
</evidence>
<accession>Q2HW91</accession>
<organism evidence="2">
    <name type="scientific">Medicago truncatula</name>
    <name type="common">Barrel medic</name>
    <name type="synonym">Medicago tribuloides</name>
    <dbReference type="NCBI Taxonomy" id="3880"/>
    <lineage>
        <taxon>Eukaryota</taxon>
        <taxon>Viridiplantae</taxon>
        <taxon>Streptophyta</taxon>
        <taxon>Embryophyta</taxon>
        <taxon>Tracheophyta</taxon>
        <taxon>Spermatophyta</taxon>
        <taxon>Magnoliopsida</taxon>
        <taxon>eudicotyledons</taxon>
        <taxon>Gunneridae</taxon>
        <taxon>Pentapetalae</taxon>
        <taxon>rosids</taxon>
        <taxon>fabids</taxon>
        <taxon>Fabales</taxon>
        <taxon>Fabaceae</taxon>
        <taxon>Papilionoideae</taxon>
        <taxon>50 kb inversion clade</taxon>
        <taxon>NPAAA clade</taxon>
        <taxon>Hologalegina</taxon>
        <taxon>IRL clade</taxon>
        <taxon>Trifolieae</taxon>
        <taxon>Medicago</taxon>
    </lineage>
</organism>
<name>Q2HW91_MEDTR</name>
<proteinExistence type="predicted"/>
<sequence>MCSYLAPPLIPFGVLLGCGLAWHQLIQITYKIILFNLFIRKVVFELAAPLCSLFGYFVF</sequence>
<evidence type="ECO:0008006" key="3">
    <source>
        <dbReference type="Google" id="ProtNLM"/>
    </source>
</evidence>
<dbReference type="AlphaFoldDB" id="Q2HW91"/>
<feature type="transmembrane region" description="Helical" evidence="1">
    <location>
        <begin position="38"/>
        <end position="58"/>
    </location>
</feature>
<reference evidence="2" key="2">
    <citation type="submission" date="2006-02" db="EMBL/GenBank/DDBJ databases">
        <authorList>
            <consortium name="The International Medicago Genome Annotation Group"/>
        </authorList>
    </citation>
    <scope>NUCLEOTIDE SEQUENCE</scope>
</reference>
<keyword evidence="1" id="KW-0472">Membrane</keyword>
<evidence type="ECO:0000313" key="2">
    <source>
        <dbReference type="EMBL" id="ABD28296.1"/>
    </source>
</evidence>
<feature type="transmembrane region" description="Helical" evidence="1">
    <location>
        <begin position="6"/>
        <end position="26"/>
    </location>
</feature>
<reference evidence="2" key="1">
    <citation type="submission" date="2004-04" db="EMBL/GenBank/DDBJ databases">
        <title>Medicago truncatula BAC genomic sequence.</title>
        <authorList>
            <person name="Town C.D."/>
            <person name="Tallon L.J."/>
            <person name="Arbogast T."/>
            <person name="Althoff R."/>
            <person name="Hine E."/>
            <person name="Monaghan E."/>
            <person name="Smith S.A."/>
            <person name="Utterback T."/>
            <person name="Feldblyum T."/>
            <person name="Koo H."/>
            <person name="Cheung F."/>
        </authorList>
    </citation>
    <scope>NUCLEOTIDE SEQUENCE</scope>
</reference>
<keyword evidence="1" id="KW-1133">Transmembrane helix</keyword>
<gene>
    <name evidence="2" type="ORF">MtrDRAFT_AC147774g7v1</name>
</gene>
<protein>
    <recommendedName>
        <fullName evidence="3">Transmembrane protein</fullName>
    </recommendedName>
</protein>
<keyword evidence="1" id="KW-0812">Transmembrane</keyword>